<keyword evidence="2" id="KW-1185">Reference proteome</keyword>
<sequence>MGPKSIRFLVTMTEILEDFGHYVVEKLLTTPIRITMTREGATIDKHVEDYSDLDFEKVEPDERALVTLSMALSPEISQGFREYKSAKALWDALIDVY</sequence>
<evidence type="ECO:0000313" key="1">
    <source>
        <dbReference type="EMBL" id="KAI3723685.1"/>
    </source>
</evidence>
<accession>A0ACB9BNY1</accession>
<gene>
    <name evidence="1" type="ORF">L2E82_35441</name>
</gene>
<protein>
    <submittedName>
        <fullName evidence="1">Uncharacterized protein</fullName>
    </submittedName>
</protein>
<dbReference type="EMBL" id="CM042014">
    <property type="protein sequence ID" value="KAI3723685.1"/>
    <property type="molecule type" value="Genomic_DNA"/>
</dbReference>
<organism evidence="1 2">
    <name type="scientific">Cichorium intybus</name>
    <name type="common">Chicory</name>
    <dbReference type="NCBI Taxonomy" id="13427"/>
    <lineage>
        <taxon>Eukaryota</taxon>
        <taxon>Viridiplantae</taxon>
        <taxon>Streptophyta</taxon>
        <taxon>Embryophyta</taxon>
        <taxon>Tracheophyta</taxon>
        <taxon>Spermatophyta</taxon>
        <taxon>Magnoliopsida</taxon>
        <taxon>eudicotyledons</taxon>
        <taxon>Gunneridae</taxon>
        <taxon>Pentapetalae</taxon>
        <taxon>asterids</taxon>
        <taxon>campanulids</taxon>
        <taxon>Asterales</taxon>
        <taxon>Asteraceae</taxon>
        <taxon>Cichorioideae</taxon>
        <taxon>Cichorieae</taxon>
        <taxon>Cichoriinae</taxon>
        <taxon>Cichorium</taxon>
    </lineage>
</organism>
<reference evidence="2" key="1">
    <citation type="journal article" date="2022" name="Mol. Ecol. Resour.">
        <title>The genomes of chicory, endive, great burdock and yacon provide insights into Asteraceae palaeo-polyploidization history and plant inulin production.</title>
        <authorList>
            <person name="Fan W."/>
            <person name="Wang S."/>
            <person name="Wang H."/>
            <person name="Wang A."/>
            <person name="Jiang F."/>
            <person name="Liu H."/>
            <person name="Zhao H."/>
            <person name="Xu D."/>
            <person name="Zhang Y."/>
        </authorList>
    </citation>
    <scope>NUCLEOTIDE SEQUENCE [LARGE SCALE GENOMIC DNA]</scope>
    <source>
        <strain evidence="2">cv. Punajuju</strain>
    </source>
</reference>
<comment type="caution">
    <text evidence="1">The sequence shown here is derived from an EMBL/GenBank/DDBJ whole genome shotgun (WGS) entry which is preliminary data.</text>
</comment>
<reference evidence="1 2" key="2">
    <citation type="journal article" date="2022" name="Mol. Ecol. Resour.">
        <title>The genomes of chicory, endive, great burdock and yacon provide insights into Asteraceae paleo-polyploidization history and plant inulin production.</title>
        <authorList>
            <person name="Fan W."/>
            <person name="Wang S."/>
            <person name="Wang H."/>
            <person name="Wang A."/>
            <person name="Jiang F."/>
            <person name="Liu H."/>
            <person name="Zhao H."/>
            <person name="Xu D."/>
            <person name="Zhang Y."/>
        </authorList>
    </citation>
    <scope>NUCLEOTIDE SEQUENCE [LARGE SCALE GENOMIC DNA]</scope>
    <source>
        <strain evidence="2">cv. Punajuju</strain>
        <tissue evidence="1">Leaves</tissue>
    </source>
</reference>
<dbReference type="Proteomes" id="UP001055811">
    <property type="component" value="Linkage Group LG06"/>
</dbReference>
<name>A0ACB9BNY1_CICIN</name>
<evidence type="ECO:0000313" key="2">
    <source>
        <dbReference type="Proteomes" id="UP001055811"/>
    </source>
</evidence>
<proteinExistence type="predicted"/>